<keyword evidence="3 7" id="KW-0694">RNA-binding</keyword>
<dbReference type="GO" id="GO:0000373">
    <property type="term" value="P:Group II intron splicing"/>
    <property type="evidence" value="ECO:0007669"/>
    <property type="project" value="InterPro"/>
</dbReference>
<protein>
    <submittedName>
        <fullName evidence="10">CRS2-associated factor 2</fullName>
    </submittedName>
</protein>
<dbReference type="InterPro" id="IPR001890">
    <property type="entry name" value="RNA-binding_CRM"/>
</dbReference>
<dbReference type="PANTHER" id="PTHR46247">
    <property type="entry name" value="CRS2-ASSOCIATED FACTOR 1, CHLOROPLASTIC"/>
    <property type="match status" value="1"/>
</dbReference>
<evidence type="ECO:0000256" key="3">
    <source>
        <dbReference type="ARBA" id="ARBA00022884"/>
    </source>
</evidence>
<evidence type="ECO:0000256" key="6">
    <source>
        <dbReference type="ARBA" id="ARBA00023274"/>
    </source>
</evidence>
<evidence type="ECO:0000259" key="9">
    <source>
        <dbReference type="PROSITE" id="PS51295"/>
    </source>
</evidence>
<keyword evidence="5" id="KW-0508">mRNA splicing</keyword>
<feature type="domain" description="CRM" evidence="9">
    <location>
        <begin position="394"/>
        <end position="490"/>
    </location>
</feature>
<feature type="region of interest" description="Disordered" evidence="8">
    <location>
        <begin position="26"/>
        <end position="92"/>
    </location>
</feature>
<evidence type="ECO:0000256" key="4">
    <source>
        <dbReference type="ARBA" id="ARBA00022946"/>
    </source>
</evidence>
<feature type="compositionally biased region" description="Polar residues" evidence="8">
    <location>
        <begin position="61"/>
        <end position="70"/>
    </location>
</feature>
<dbReference type="SMART" id="SM01103">
    <property type="entry name" value="CRS1_YhbY"/>
    <property type="match status" value="2"/>
</dbReference>
<dbReference type="AlphaFoldDB" id="A0A833VV55"/>
<evidence type="ECO:0000256" key="2">
    <source>
        <dbReference type="ARBA" id="ARBA00022737"/>
    </source>
</evidence>
<dbReference type="OrthoDB" id="2021019at2759"/>
<dbReference type="Pfam" id="PF01985">
    <property type="entry name" value="CRS1_YhbY"/>
    <property type="match status" value="2"/>
</dbReference>
<dbReference type="GO" id="GO:0006397">
    <property type="term" value="P:mRNA processing"/>
    <property type="evidence" value="ECO:0007669"/>
    <property type="project" value="UniProtKB-KW"/>
</dbReference>
<dbReference type="GO" id="GO:0003723">
    <property type="term" value="F:RNA binding"/>
    <property type="evidence" value="ECO:0007669"/>
    <property type="project" value="UniProtKB-UniRule"/>
</dbReference>
<gene>
    <name evidence="10" type="ORF">FCM35_KLT21118</name>
</gene>
<evidence type="ECO:0000256" key="1">
    <source>
        <dbReference type="ARBA" id="ARBA00022664"/>
    </source>
</evidence>
<dbReference type="InterPro" id="IPR035920">
    <property type="entry name" value="YhbY-like_sf"/>
</dbReference>
<accession>A0A833VV55</accession>
<reference evidence="10" key="1">
    <citation type="submission" date="2020-01" db="EMBL/GenBank/DDBJ databases">
        <title>Genome sequence of Kobresia littledalei, the first chromosome-level genome in the family Cyperaceae.</title>
        <authorList>
            <person name="Qu G."/>
        </authorList>
    </citation>
    <scope>NUCLEOTIDE SEQUENCE</scope>
    <source>
        <strain evidence="10">C.B.Clarke</strain>
        <tissue evidence="10">Leaf</tissue>
    </source>
</reference>
<organism evidence="10 11">
    <name type="scientific">Carex littledalei</name>
    <dbReference type="NCBI Taxonomy" id="544730"/>
    <lineage>
        <taxon>Eukaryota</taxon>
        <taxon>Viridiplantae</taxon>
        <taxon>Streptophyta</taxon>
        <taxon>Embryophyta</taxon>
        <taxon>Tracheophyta</taxon>
        <taxon>Spermatophyta</taxon>
        <taxon>Magnoliopsida</taxon>
        <taxon>Liliopsida</taxon>
        <taxon>Poales</taxon>
        <taxon>Cyperaceae</taxon>
        <taxon>Cyperoideae</taxon>
        <taxon>Cariceae</taxon>
        <taxon>Carex</taxon>
        <taxon>Carex subgen. Euthyceras</taxon>
    </lineage>
</organism>
<dbReference type="InterPro" id="IPR044599">
    <property type="entry name" value="CAF1P_plant"/>
</dbReference>
<keyword evidence="2" id="KW-0677">Repeat</keyword>
<name>A0A833VV55_9POAL</name>
<dbReference type="PROSITE" id="PS51295">
    <property type="entry name" value="CRM"/>
    <property type="match status" value="2"/>
</dbReference>
<keyword evidence="1" id="KW-0507">mRNA processing</keyword>
<comment type="caution">
    <text evidence="10">The sequence shown here is derived from an EMBL/GenBank/DDBJ whole genome shotgun (WGS) entry which is preliminary data.</text>
</comment>
<proteinExistence type="predicted"/>
<feature type="compositionally biased region" description="Acidic residues" evidence="8">
    <location>
        <begin position="594"/>
        <end position="607"/>
    </location>
</feature>
<dbReference type="PANTHER" id="PTHR46247:SF3">
    <property type="entry name" value="CRS2-ASSOCIATED FACTOR 2, CHLOROPLASTIC"/>
    <property type="match status" value="1"/>
</dbReference>
<keyword evidence="11" id="KW-1185">Reference proteome</keyword>
<evidence type="ECO:0000256" key="5">
    <source>
        <dbReference type="ARBA" id="ARBA00023187"/>
    </source>
</evidence>
<evidence type="ECO:0000313" key="11">
    <source>
        <dbReference type="Proteomes" id="UP000623129"/>
    </source>
</evidence>
<dbReference type="GO" id="GO:1990904">
    <property type="term" value="C:ribonucleoprotein complex"/>
    <property type="evidence" value="ECO:0007669"/>
    <property type="project" value="UniProtKB-KW"/>
</dbReference>
<feature type="domain" description="CRM" evidence="9">
    <location>
        <begin position="276"/>
        <end position="372"/>
    </location>
</feature>
<feature type="compositionally biased region" description="Basic residues" evidence="8">
    <location>
        <begin position="49"/>
        <end position="58"/>
    </location>
</feature>
<evidence type="ECO:0000256" key="8">
    <source>
        <dbReference type="SAM" id="MobiDB-lite"/>
    </source>
</evidence>
<evidence type="ECO:0000313" key="10">
    <source>
        <dbReference type="EMBL" id="KAF3334514.1"/>
    </source>
</evidence>
<dbReference type="SUPFAM" id="SSF75471">
    <property type="entry name" value="YhbY-like"/>
    <property type="match status" value="2"/>
</dbReference>
<feature type="region of interest" description="Disordered" evidence="8">
    <location>
        <begin position="584"/>
        <end position="607"/>
    </location>
</feature>
<feature type="compositionally biased region" description="Pro residues" evidence="8">
    <location>
        <begin position="36"/>
        <end position="48"/>
    </location>
</feature>
<keyword evidence="4" id="KW-0809">Transit peptide</keyword>
<dbReference type="FunFam" id="3.30.110.60:FF:000002">
    <property type="entry name" value="CRS2-associated factor 1, chloroplastic"/>
    <property type="match status" value="2"/>
</dbReference>
<evidence type="ECO:0000256" key="7">
    <source>
        <dbReference type="PROSITE-ProRule" id="PRU00626"/>
    </source>
</evidence>
<sequence>MPPAILAALPGGGGVTSHAKYLFSAAPSSPSFNDPLPSPLSPLSLPKPPTRRAPHSKPSKGPTSQSLSLHNRSRKSIDPISPTVDDLSGPGPSGMSFSFRIPPAKLQNPNPGTPKRAAFKATHMRTRYHKPVCPREEPIVLSSEESARGNRSVIVGPSGVSYRLPDAPFEFQFSYSETPRVAPIAIREPAFLPFAPPSMPRPWTGKAPLLSKKEKQMKKGKKFRLVEPLGFGASSSEVKESGLVREVLGKKGLSEHLRLGMCKVVDSRSREEILGEPLSRFEIRNLVKPHISHNRQVNLGRDGLTHNMLELVHTHWRRDEICKVRCRGVPTIDMDNICQCLEEKTGGKVVHRVGGIVFLFRGRYYDTRTRPRYPTMLWKPAAPVYPKLIQQVPEGLTREEAAELREKGEKLLPICKLAKNGIYINLVKDVKDAFEGCELVKIDCEGMNPSDHKKLGAKLKELVPCVLLSFDKEKILIYRGKGWKSQYPSIKLNFETSESNLQSDSNISDQSTGTSSTSMSVVTIRKAMSPKMLSLWRHAIDSSKALLLDELELDLCPDSLLERVEDFESTSQAMEHSFPALIVTDAEEGKTKSDDDDDDANLGEEPNDTVPFGFLPIDMIVSKLGQI</sequence>
<dbReference type="EMBL" id="SWLB01000009">
    <property type="protein sequence ID" value="KAF3334514.1"/>
    <property type="molecule type" value="Genomic_DNA"/>
</dbReference>
<dbReference type="Proteomes" id="UP000623129">
    <property type="component" value="Unassembled WGS sequence"/>
</dbReference>
<keyword evidence="6" id="KW-0687">Ribonucleoprotein</keyword>
<dbReference type="Gene3D" id="3.30.110.60">
    <property type="entry name" value="YhbY-like"/>
    <property type="match status" value="2"/>
</dbReference>